<gene>
    <name evidence="7" type="ORF">KK062_03480</name>
</gene>
<evidence type="ECO:0000256" key="5">
    <source>
        <dbReference type="ARBA" id="ARBA00023136"/>
    </source>
</evidence>
<comment type="subcellular location">
    <subcellularLocation>
        <location evidence="1">Membrane</location>
        <topology evidence="1">Multi-pass membrane protein</topology>
    </subcellularLocation>
</comment>
<evidence type="ECO:0000256" key="2">
    <source>
        <dbReference type="ARBA" id="ARBA00007511"/>
    </source>
</evidence>
<feature type="transmembrane region" description="Helical" evidence="6">
    <location>
        <begin position="256"/>
        <end position="275"/>
    </location>
</feature>
<keyword evidence="3 6" id="KW-0812">Transmembrane</keyword>
<dbReference type="InterPro" id="IPR022369">
    <property type="entry name" value="Integral_membrane_TerC_rswitch"/>
</dbReference>
<evidence type="ECO:0000256" key="1">
    <source>
        <dbReference type="ARBA" id="ARBA00004141"/>
    </source>
</evidence>
<feature type="transmembrane region" description="Helical" evidence="6">
    <location>
        <begin position="224"/>
        <end position="244"/>
    </location>
</feature>
<evidence type="ECO:0000313" key="8">
    <source>
        <dbReference type="Proteomes" id="UP001319080"/>
    </source>
</evidence>
<reference evidence="7 8" key="1">
    <citation type="submission" date="2021-05" db="EMBL/GenBank/DDBJ databases">
        <title>A Polyphasic approach of four new species of the genus Ohtaekwangia: Ohtaekwangia histidinii sp. nov., Ohtaekwangia cretensis sp. nov., Ohtaekwangia indiensis sp. nov., Ohtaekwangia reichenbachii sp. nov. from diverse environment.</title>
        <authorList>
            <person name="Octaviana S."/>
        </authorList>
    </citation>
    <scope>NUCLEOTIDE SEQUENCE [LARGE SCALE GENOMIC DNA]</scope>
    <source>
        <strain evidence="7 8">PWU5</strain>
    </source>
</reference>
<feature type="transmembrane region" description="Helical" evidence="6">
    <location>
        <begin position="194"/>
        <end position="218"/>
    </location>
</feature>
<comment type="similarity">
    <text evidence="2">Belongs to the TerC family.</text>
</comment>
<dbReference type="Proteomes" id="UP001319080">
    <property type="component" value="Unassembled WGS sequence"/>
</dbReference>
<evidence type="ECO:0000313" key="7">
    <source>
        <dbReference type="EMBL" id="MBT1707264.1"/>
    </source>
</evidence>
<dbReference type="PANTHER" id="PTHR30238:SF0">
    <property type="entry name" value="THYLAKOID MEMBRANE PROTEIN TERC, CHLOROPLASTIC"/>
    <property type="match status" value="1"/>
</dbReference>
<organism evidence="7 8">
    <name type="scientific">Dawidia cretensis</name>
    <dbReference type="NCBI Taxonomy" id="2782350"/>
    <lineage>
        <taxon>Bacteria</taxon>
        <taxon>Pseudomonadati</taxon>
        <taxon>Bacteroidota</taxon>
        <taxon>Cytophagia</taxon>
        <taxon>Cytophagales</taxon>
        <taxon>Chryseotaleaceae</taxon>
        <taxon>Dawidia</taxon>
    </lineage>
</organism>
<comment type="caution">
    <text evidence="7">The sequence shown here is derived from an EMBL/GenBank/DDBJ whole genome shotgun (WGS) entry which is preliminary data.</text>
</comment>
<dbReference type="AlphaFoldDB" id="A0AAP2GNK4"/>
<accession>A0AAP2GNK4</accession>
<dbReference type="EMBL" id="JAHESE010000001">
    <property type="protein sequence ID" value="MBT1707264.1"/>
    <property type="molecule type" value="Genomic_DNA"/>
</dbReference>
<name>A0AAP2GNK4_9BACT</name>
<dbReference type="RefSeq" id="WP_254082838.1">
    <property type="nucleotide sequence ID" value="NZ_JAHESE010000001.1"/>
</dbReference>
<feature type="transmembrane region" description="Helical" evidence="6">
    <location>
        <begin position="129"/>
        <end position="149"/>
    </location>
</feature>
<proteinExistence type="inferred from homology"/>
<feature type="transmembrane region" description="Helical" evidence="6">
    <location>
        <begin position="103"/>
        <end position="123"/>
    </location>
</feature>
<sequence length="303" mass="34972">MSEEIILWGSFSLFVIGMLALDLGVFHRKSHTVSVREALTWTAVWIVLAMLFNLFVYHYFDKEKALEFFTAYVVEKSLSIDNIFVIIMIFSYFRVPDAYQHKVLFWGIFGALVMRVIFIFAGIELIHKFHWLIYVFGGFLIFTGARMLFGEDKPLDPEKNPMVKFVRRMFPVTESFEGDKFFVKRDHRIWATPLFIVVMLIEGTDLIFAVDSIPAIISISDDTFIVYTSNVFAILGLRSLYFALAGIEKYFTYLKYGLATILVFVGVKMVIVDFYKIPIEISLIIIAFLLAISMIVSVVLKKK</sequence>
<evidence type="ECO:0000256" key="3">
    <source>
        <dbReference type="ARBA" id="ARBA00022692"/>
    </source>
</evidence>
<keyword evidence="4 6" id="KW-1133">Transmembrane helix</keyword>
<feature type="transmembrane region" description="Helical" evidence="6">
    <location>
        <begin position="6"/>
        <end position="26"/>
    </location>
</feature>
<feature type="transmembrane region" description="Helical" evidence="6">
    <location>
        <begin position="38"/>
        <end position="60"/>
    </location>
</feature>
<evidence type="ECO:0000256" key="6">
    <source>
        <dbReference type="SAM" id="Phobius"/>
    </source>
</evidence>
<dbReference type="PANTHER" id="PTHR30238">
    <property type="entry name" value="MEMBRANE BOUND PREDICTED REDOX MODULATOR"/>
    <property type="match status" value="1"/>
</dbReference>
<feature type="transmembrane region" description="Helical" evidence="6">
    <location>
        <begin position="281"/>
        <end position="300"/>
    </location>
</feature>
<dbReference type="Pfam" id="PF03741">
    <property type="entry name" value="TerC"/>
    <property type="match status" value="1"/>
</dbReference>
<feature type="transmembrane region" description="Helical" evidence="6">
    <location>
        <begin position="80"/>
        <end position="96"/>
    </location>
</feature>
<dbReference type="GO" id="GO:0016020">
    <property type="term" value="C:membrane"/>
    <property type="evidence" value="ECO:0007669"/>
    <property type="project" value="UniProtKB-SubCell"/>
</dbReference>
<protein>
    <submittedName>
        <fullName evidence="7">TerC family protein</fullName>
    </submittedName>
</protein>
<keyword evidence="8" id="KW-1185">Reference proteome</keyword>
<evidence type="ECO:0000256" key="4">
    <source>
        <dbReference type="ARBA" id="ARBA00022989"/>
    </source>
</evidence>
<keyword evidence="5 6" id="KW-0472">Membrane</keyword>
<dbReference type="InterPro" id="IPR005496">
    <property type="entry name" value="Integral_membrane_TerC"/>
</dbReference>
<dbReference type="NCBIfam" id="TIGR03718">
    <property type="entry name" value="R_switched_Alx"/>
    <property type="match status" value="1"/>
</dbReference>